<dbReference type="Proteomes" id="UP000024635">
    <property type="component" value="Unassembled WGS sequence"/>
</dbReference>
<organism evidence="1 2">
    <name type="scientific">Ancylostoma ceylanicum</name>
    <dbReference type="NCBI Taxonomy" id="53326"/>
    <lineage>
        <taxon>Eukaryota</taxon>
        <taxon>Metazoa</taxon>
        <taxon>Ecdysozoa</taxon>
        <taxon>Nematoda</taxon>
        <taxon>Chromadorea</taxon>
        <taxon>Rhabditida</taxon>
        <taxon>Rhabditina</taxon>
        <taxon>Rhabditomorpha</taxon>
        <taxon>Strongyloidea</taxon>
        <taxon>Ancylostomatidae</taxon>
        <taxon>Ancylostomatinae</taxon>
        <taxon>Ancylostoma</taxon>
    </lineage>
</organism>
<evidence type="ECO:0000313" key="2">
    <source>
        <dbReference type="Proteomes" id="UP000024635"/>
    </source>
</evidence>
<reference evidence="2" key="1">
    <citation type="journal article" date="2015" name="Nat. Genet.">
        <title>The genome and transcriptome of the zoonotic hookworm Ancylostoma ceylanicum identify infection-specific gene families.</title>
        <authorList>
            <person name="Schwarz E.M."/>
            <person name="Hu Y."/>
            <person name="Antoshechkin I."/>
            <person name="Miller M.M."/>
            <person name="Sternberg P.W."/>
            <person name="Aroian R.V."/>
        </authorList>
    </citation>
    <scope>NUCLEOTIDE SEQUENCE</scope>
    <source>
        <strain evidence="2">HY135</strain>
    </source>
</reference>
<comment type="caution">
    <text evidence="1">The sequence shown here is derived from an EMBL/GenBank/DDBJ whole genome shotgun (WGS) entry which is preliminary data.</text>
</comment>
<keyword evidence="2" id="KW-1185">Reference proteome</keyword>
<proteinExistence type="predicted"/>
<accession>A0A016VLJ0</accession>
<gene>
    <name evidence="1" type="primary">Acey_s0009.g822</name>
    <name evidence="1" type="ORF">Y032_0009g822</name>
</gene>
<dbReference type="AlphaFoldDB" id="A0A016VLJ0"/>
<protein>
    <submittedName>
        <fullName evidence="1">Uncharacterized protein</fullName>
    </submittedName>
</protein>
<dbReference type="EMBL" id="JARK01001345">
    <property type="protein sequence ID" value="EYC27608.1"/>
    <property type="molecule type" value="Genomic_DNA"/>
</dbReference>
<evidence type="ECO:0000313" key="1">
    <source>
        <dbReference type="EMBL" id="EYC27608.1"/>
    </source>
</evidence>
<sequence length="106" mass="11816">MKNRNMNGHKKSKFAVSRSLSFTLLSLSYLLVLQAFFREFMKKRSDDTELLIYARHSPAQYYPDGESTVHEKIGGLPFGGKGVPVAVALPSAASDFFSADFFIDCT</sequence>
<name>A0A016VLJ0_9BILA</name>